<dbReference type="OrthoDB" id="5392033at2759"/>
<dbReference type="NCBIfam" id="TIGR03429">
    <property type="entry name" value="arom_pren_DMATS"/>
    <property type="match status" value="1"/>
</dbReference>
<accession>A0A1R3RK45</accession>
<dbReference type="VEuPathDB" id="FungiDB:ASPCADRAFT_171192"/>
<feature type="binding site" evidence="3">
    <location>
        <position position="201"/>
    </location>
    <ligand>
        <name>dimethylallyl diphosphate</name>
        <dbReference type="ChEBI" id="CHEBI:57623"/>
    </ligand>
</feature>
<dbReference type="OMA" id="EYTYLAW"/>
<dbReference type="GO" id="GO:0009820">
    <property type="term" value="P:alkaloid metabolic process"/>
    <property type="evidence" value="ECO:0007669"/>
    <property type="project" value="InterPro"/>
</dbReference>
<feature type="binding site" evidence="3">
    <location>
        <position position="274"/>
    </location>
    <ligand>
        <name>dimethylallyl diphosphate</name>
        <dbReference type="ChEBI" id="CHEBI:57623"/>
    </ligand>
</feature>
<evidence type="ECO:0000313" key="5">
    <source>
        <dbReference type="Proteomes" id="UP000188318"/>
    </source>
</evidence>
<dbReference type="Pfam" id="PF11991">
    <property type="entry name" value="Trp_DMAT"/>
    <property type="match status" value="1"/>
</dbReference>
<dbReference type="PANTHER" id="PTHR40627">
    <property type="entry name" value="INDOLE PRENYLTRANSFERASE TDIB-RELATED"/>
    <property type="match status" value="1"/>
</dbReference>
<dbReference type="SFLD" id="SFLDS00036">
    <property type="entry name" value="Aromatic_Prenyltransferase"/>
    <property type="match status" value="1"/>
</dbReference>
<evidence type="ECO:0000256" key="3">
    <source>
        <dbReference type="PIRSR" id="PIRSR000509-1"/>
    </source>
</evidence>
<evidence type="ECO:0000313" key="4">
    <source>
        <dbReference type="EMBL" id="OOF94852.1"/>
    </source>
</evidence>
<feature type="binding site" evidence="3">
    <location>
        <begin position="89"/>
        <end position="90"/>
    </location>
    <ligand>
        <name>L-tryptophan</name>
        <dbReference type="ChEBI" id="CHEBI:57912"/>
    </ligand>
</feature>
<gene>
    <name evidence="4" type="ORF">ASPCADRAFT_171192</name>
</gene>
<dbReference type="AlphaFoldDB" id="A0A1R3RK45"/>
<proteinExistence type="inferred from homology"/>
<evidence type="ECO:0000256" key="2">
    <source>
        <dbReference type="ARBA" id="ARBA00022679"/>
    </source>
</evidence>
<dbReference type="CDD" id="cd13929">
    <property type="entry name" value="PT-DMATS_CymD"/>
    <property type="match status" value="1"/>
</dbReference>
<dbReference type="PANTHER" id="PTHR40627:SF3">
    <property type="entry name" value="PRENYLTRANSFERASE ASQH2-RELATED"/>
    <property type="match status" value="1"/>
</dbReference>
<dbReference type="InterPro" id="IPR033964">
    <property type="entry name" value="ABBA"/>
</dbReference>
<keyword evidence="5" id="KW-1185">Reference proteome</keyword>
<feature type="binding site" evidence="3">
    <location>
        <position position="270"/>
    </location>
    <ligand>
        <name>dimethylallyl diphosphate</name>
        <dbReference type="ChEBI" id="CHEBI:57623"/>
    </ligand>
</feature>
<feature type="binding site" evidence="3">
    <location>
        <position position="272"/>
    </location>
    <ligand>
        <name>dimethylallyl diphosphate</name>
        <dbReference type="ChEBI" id="CHEBI:57623"/>
    </ligand>
</feature>
<feature type="binding site" evidence="3">
    <location>
        <position position="416"/>
    </location>
    <ligand>
        <name>dimethylallyl diphosphate</name>
        <dbReference type="ChEBI" id="CHEBI:57623"/>
    </ligand>
</feature>
<keyword evidence="2" id="KW-0808">Transferase</keyword>
<dbReference type="InterPro" id="IPR012148">
    <property type="entry name" value="ABBA_DMATS-like"/>
</dbReference>
<name>A0A1R3RK45_ASPC5</name>
<organism evidence="4 5">
    <name type="scientific">Aspergillus carbonarius (strain ITEM 5010)</name>
    <dbReference type="NCBI Taxonomy" id="602072"/>
    <lineage>
        <taxon>Eukaryota</taxon>
        <taxon>Fungi</taxon>
        <taxon>Dikarya</taxon>
        <taxon>Ascomycota</taxon>
        <taxon>Pezizomycotina</taxon>
        <taxon>Eurotiomycetes</taxon>
        <taxon>Eurotiomycetidae</taxon>
        <taxon>Eurotiales</taxon>
        <taxon>Aspergillaceae</taxon>
        <taxon>Aspergillus</taxon>
        <taxon>Aspergillus subgen. Circumdati</taxon>
    </lineage>
</organism>
<evidence type="ECO:0008006" key="6">
    <source>
        <dbReference type="Google" id="ProtNLM"/>
    </source>
</evidence>
<reference evidence="5" key="1">
    <citation type="journal article" date="2017" name="Genome Biol.">
        <title>Comparative genomics reveals high biological diversity and specific adaptations in the industrially and medically important fungal genus Aspergillus.</title>
        <authorList>
            <person name="de Vries R.P."/>
            <person name="Riley R."/>
            <person name="Wiebenga A."/>
            <person name="Aguilar-Osorio G."/>
            <person name="Amillis S."/>
            <person name="Uchima C.A."/>
            <person name="Anderluh G."/>
            <person name="Asadollahi M."/>
            <person name="Askin M."/>
            <person name="Barry K."/>
            <person name="Battaglia E."/>
            <person name="Bayram O."/>
            <person name="Benocci T."/>
            <person name="Braus-Stromeyer S.A."/>
            <person name="Caldana C."/>
            <person name="Canovas D."/>
            <person name="Cerqueira G.C."/>
            <person name="Chen F."/>
            <person name="Chen W."/>
            <person name="Choi C."/>
            <person name="Clum A."/>
            <person name="Dos Santos R.A."/>
            <person name="Damasio A.R."/>
            <person name="Diallinas G."/>
            <person name="Emri T."/>
            <person name="Fekete E."/>
            <person name="Flipphi M."/>
            <person name="Freyberg S."/>
            <person name="Gallo A."/>
            <person name="Gournas C."/>
            <person name="Habgood R."/>
            <person name="Hainaut M."/>
            <person name="Harispe M.L."/>
            <person name="Henrissat B."/>
            <person name="Hilden K.S."/>
            <person name="Hope R."/>
            <person name="Hossain A."/>
            <person name="Karabika E."/>
            <person name="Karaffa L."/>
            <person name="Karanyi Z."/>
            <person name="Krasevec N."/>
            <person name="Kuo A."/>
            <person name="Kusch H."/>
            <person name="LaButti K."/>
            <person name="Lagendijk E.L."/>
            <person name="Lapidus A."/>
            <person name="Levasseur A."/>
            <person name="Lindquist E."/>
            <person name="Lipzen A."/>
            <person name="Logrieco A.F."/>
            <person name="MacCabe A."/>
            <person name="Maekelae M.R."/>
            <person name="Malavazi I."/>
            <person name="Melin P."/>
            <person name="Meyer V."/>
            <person name="Mielnichuk N."/>
            <person name="Miskei M."/>
            <person name="Molnar A.P."/>
            <person name="Mule G."/>
            <person name="Ngan C.Y."/>
            <person name="Orejas M."/>
            <person name="Orosz E."/>
            <person name="Ouedraogo J.P."/>
            <person name="Overkamp K.M."/>
            <person name="Park H.-S."/>
            <person name="Perrone G."/>
            <person name="Piumi F."/>
            <person name="Punt P.J."/>
            <person name="Ram A.F."/>
            <person name="Ramon A."/>
            <person name="Rauscher S."/>
            <person name="Record E."/>
            <person name="Riano-Pachon D.M."/>
            <person name="Robert V."/>
            <person name="Roehrig J."/>
            <person name="Ruller R."/>
            <person name="Salamov A."/>
            <person name="Salih N.S."/>
            <person name="Samson R.A."/>
            <person name="Sandor E."/>
            <person name="Sanguinetti M."/>
            <person name="Schuetze T."/>
            <person name="Sepcic K."/>
            <person name="Shelest E."/>
            <person name="Sherlock G."/>
            <person name="Sophianopoulou V."/>
            <person name="Squina F.M."/>
            <person name="Sun H."/>
            <person name="Susca A."/>
            <person name="Todd R.B."/>
            <person name="Tsang A."/>
            <person name="Unkles S.E."/>
            <person name="van de Wiele N."/>
            <person name="van Rossen-Uffink D."/>
            <person name="Oliveira J.V."/>
            <person name="Vesth T.C."/>
            <person name="Visser J."/>
            <person name="Yu J.-H."/>
            <person name="Zhou M."/>
            <person name="Andersen M.R."/>
            <person name="Archer D.B."/>
            <person name="Baker S.E."/>
            <person name="Benoit I."/>
            <person name="Brakhage A.A."/>
            <person name="Braus G.H."/>
            <person name="Fischer R."/>
            <person name="Frisvad J.C."/>
            <person name="Goldman G.H."/>
            <person name="Houbraken J."/>
            <person name="Oakley B."/>
            <person name="Pocsi I."/>
            <person name="Scazzocchio C."/>
            <person name="Seiboth B."/>
            <person name="vanKuyk P.A."/>
            <person name="Wortman J."/>
            <person name="Dyer P.S."/>
            <person name="Grigoriev I.V."/>
        </authorList>
    </citation>
    <scope>NUCLEOTIDE SEQUENCE [LARGE SCALE GENOMIC DNA]</scope>
    <source>
        <strain evidence="5">ITEM 5010</strain>
    </source>
</reference>
<dbReference type="SFLD" id="SFLDG01162">
    <property type="entry name" value="I"/>
    <property type="match status" value="1"/>
</dbReference>
<sequence>MGHQFGPTGQEESTGTHVQLHHKPWDIIVKYPTSSNASELSWWQDVGSLLGRLLQTTRYSIPQQYEYLLFARNHIIPSLGPYPQRWPSVMTYTDLPIEMSVNFQDNQASTVRVGIEPICELAGTTGDRFDQVATEQLVARISALGPGMGVFDRGLYRHFVGDFGISEADTTKLSQEEFGPNSVQSMYNIGFDFKDTGVATKGYVFLRLKERASGIPMRRLLSESLGRLDAMAGRGDGEAVRQIVEYMEEGGGFNEYTYLAWDFVDASKSRVKVYGVHGDLRLEKAEEVWTMGGRLRGPATLRGLELVRRLWGLLKGDKLAGSQPEQGLKTGILMWNYEIRPGCDMPVPKLYFPLLGRNDMFVAKTLAQFFQSLGWTEQARTYVDNVQYMFSDEKLDQSSRFHAWVSLAYTDKAGVYVSVYYHSSLA</sequence>
<feature type="binding site" evidence="3">
    <location>
        <position position="351"/>
    </location>
    <ligand>
        <name>dimethylallyl diphosphate</name>
        <dbReference type="ChEBI" id="CHEBI:57623"/>
    </ligand>
</feature>
<dbReference type="EMBL" id="KV907501">
    <property type="protein sequence ID" value="OOF94852.1"/>
    <property type="molecule type" value="Genomic_DNA"/>
</dbReference>
<evidence type="ECO:0000256" key="1">
    <source>
        <dbReference type="ARBA" id="ARBA00010209"/>
    </source>
</evidence>
<feature type="binding site" evidence="3">
    <location>
        <position position="112"/>
    </location>
    <ligand>
        <name>dimethylallyl diphosphate</name>
        <dbReference type="ChEBI" id="CHEBI:57623"/>
    </ligand>
</feature>
<protein>
    <recommendedName>
        <fullName evidence="6">Aromatic prenyltransferase</fullName>
    </recommendedName>
</protein>
<feature type="binding site" evidence="3">
    <location>
        <position position="420"/>
    </location>
    <ligand>
        <name>dimethylallyl diphosphate</name>
        <dbReference type="ChEBI" id="CHEBI:57623"/>
    </ligand>
</feature>
<dbReference type="GO" id="GO:0016765">
    <property type="term" value="F:transferase activity, transferring alkyl or aryl (other than methyl) groups"/>
    <property type="evidence" value="ECO:0007669"/>
    <property type="project" value="InterPro"/>
</dbReference>
<dbReference type="InterPro" id="IPR017795">
    <property type="entry name" value="ABBA_NscD-like"/>
</dbReference>
<dbReference type="PIRSF" id="PIRSF000509">
    <property type="entry name" value="Trp_DMAT"/>
    <property type="match status" value="1"/>
</dbReference>
<feature type="binding site" evidence="3">
    <location>
        <position position="98"/>
    </location>
    <ligand>
        <name>L-tryptophan</name>
        <dbReference type="ChEBI" id="CHEBI:57912"/>
    </ligand>
</feature>
<dbReference type="Proteomes" id="UP000188318">
    <property type="component" value="Unassembled WGS sequence"/>
</dbReference>
<comment type="similarity">
    <text evidence="1">Belongs to the tryptophan dimethylallyltransferase family.</text>
</comment>
<feature type="binding site" evidence="3">
    <location>
        <position position="203"/>
    </location>
    <ligand>
        <name>dimethylallyl diphosphate</name>
        <dbReference type="ChEBI" id="CHEBI:57623"/>
    </ligand>
</feature>